<feature type="domain" description="GAF" evidence="1">
    <location>
        <begin position="94"/>
        <end position="194"/>
    </location>
</feature>
<sequence length="422" mass="45175">MRVHAAVRPGTSLPDYARELVRVHHAVIGGERAAVPLRPRALVARSWSRVMRLGLAPDGDNGRDPLGADEVARRRLDSPLGEVIDELGQLIGSLADAAQFLLVVTDADGVILWRQGAPAIRRRADDLGFCEGATWTEAKVGTNAIGTALAEAAPVELFSAEHFEQAQHPWFCTASPVHDPRTGELLGVVDVSGPALTLHPAIGALVETGTRLAESRLWQRHLRRLERLRRSAAPLVGTSGGPLLLVDDDGWVAHSSGVAATQRVAAPAEGRAMAVPGLGLCLPERLPEGWLIRPTSPARPMTLVLDLAEAPILEVRSGDARWRCALTTRHAEILLLLHAAGPDGLSAPALSRALFGDAEHVVTVRAEVSRLRRSLGAFVESRPYRLTGGVRMTVRPEPTACGFVRESTTPGIRALLSRAAPR</sequence>
<comment type="caution">
    <text evidence="2">The sequence shown here is derived from an EMBL/GenBank/DDBJ whole genome shotgun (WGS) entry which is preliminary data.</text>
</comment>
<dbReference type="EMBL" id="BAABDO010000003">
    <property type="protein sequence ID" value="GAA4128550.1"/>
    <property type="molecule type" value="Genomic_DNA"/>
</dbReference>
<dbReference type="RefSeq" id="WP_345016821.1">
    <property type="nucleotide sequence ID" value="NZ_BAABDO010000003.1"/>
</dbReference>
<dbReference type="InterPro" id="IPR029016">
    <property type="entry name" value="GAF-like_dom_sf"/>
</dbReference>
<dbReference type="InterPro" id="IPR003018">
    <property type="entry name" value="GAF"/>
</dbReference>
<evidence type="ECO:0000259" key="1">
    <source>
        <dbReference type="Pfam" id="PF01590"/>
    </source>
</evidence>
<evidence type="ECO:0000313" key="2">
    <source>
        <dbReference type="EMBL" id="GAA4128550.1"/>
    </source>
</evidence>
<keyword evidence="3" id="KW-1185">Reference proteome</keyword>
<name>A0ABP7XZP5_9ACTN</name>
<reference evidence="3" key="1">
    <citation type="journal article" date="2019" name="Int. J. Syst. Evol. Microbiol.">
        <title>The Global Catalogue of Microorganisms (GCM) 10K type strain sequencing project: providing services to taxonomists for standard genome sequencing and annotation.</title>
        <authorList>
            <consortium name="The Broad Institute Genomics Platform"/>
            <consortium name="The Broad Institute Genome Sequencing Center for Infectious Disease"/>
            <person name="Wu L."/>
            <person name="Ma J."/>
        </authorList>
    </citation>
    <scope>NUCLEOTIDE SEQUENCE [LARGE SCALE GENOMIC DNA]</scope>
    <source>
        <strain evidence="3">JCM 17316</strain>
    </source>
</reference>
<dbReference type="Gene3D" id="3.30.450.40">
    <property type="match status" value="1"/>
</dbReference>
<evidence type="ECO:0000313" key="3">
    <source>
        <dbReference type="Proteomes" id="UP001500266"/>
    </source>
</evidence>
<dbReference type="Pfam" id="PF01590">
    <property type="entry name" value="GAF"/>
    <property type="match status" value="1"/>
</dbReference>
<proteinExistence type="predicted"/>
<accession>A0ABP7XZP5</accession>
<protein>
    <submittedName>
        <fullName evidence="2">GAF domain-containing protein</fullName>
    </submittedName>
</protein>
<dbReference type="Proteomes" id="UP001500266">
    <property type="component" value="Unassembled WGS sequence"/>
</dbReference>
<organism evidence="2 3">
    <name type="scientific">Actinomadura keratinilytica</name>
    <dbReference type="NCBI Taxonomy" id="547461"/>
    <lineage>
        <taxon>Bacteria</taxon>
        <taxon>Bacillati</taxon>
        <taxon>Actinomycetota</taxon>
        <taxon>Actinomycetes</taxon>
        <taxon>Streptosporangiales</taxon>
        <taxon>Thermomonosporaceae</taxon>
        <taxon>Actinomadura</taxon>
    </lineage>
</organism>
<gene>
    <name evidence="2" type="ORF">GCM10022416_04340</name>
</gene>